<reference evidence="2 3" key="1">
    <citation type="submission" date="2018-10" db="EMBL/GenBank/DDBJ databases">
        <authorList>
            <person name="Grouzdev D.S."/>
            <person name="Krutkina M.S."/>
            <person name="Tourova T.P."/>
            <person name="Nazina T.N."/>
        </authorList>
    </citation>
    <scope>NUCLEOTIDE SEQUENCE [LARGE SCALE GENOMIC DNA]</scope>
    <source>
        <strain evidence="2 3">435</strain>
    </source>
</reference>
<proteinExistence type="predicted"/>
<organism evidence="2 3">
    <name type="scientific">Desulfofundulus salinus</name>
    <dbReference type="NCBI Taxonomy" id="2419843"/>
    <lineage>
        <taxon>Bacteria</taxon>
        <taxon>Bacillati</taxon>
        <taxon>Bacillota</taxon>
        <taxon>Clostridia</taxon>
        <taxon>Eubacteriales</taxon>
        <taxon>Peptococcaceae</taxon>
        <taxon>Desulfofundulus</taxon>
    </lineage>
</organism>
<dbReference type="AlphaFoldDB" id="A0A494X3U2"/>
<dbReference type="Proteomes" id="UP000271256">
    <property type="component" value="Unassembled WGS sequence"/>
</dbReference>
<sequence length="62" mass="6280">MAIFCPGALPCRITGVVVGALIAALALILIGIMAIFNCIVACPVLFILAVLAFILGIAIIIA</sequence>
<protein>
    <submittedName>
        <fullName evidence="2">Uncharacterized protein</fullName>
    </submittedName>
</protein>
<dbReference type="EMBL" id="RBWE01000001">
    <property type="protein sequence ID" value="RKO67835.1"/>
    <property type="molecule type" value="Genomic_DNA"/>
</dbReference>
<evidence type="ECO:0000313" key="3">
    <source>
        <dbReference type="Proteomes" id="UP000271256"/>
    </source>
</evidence>
<name>A0A494X3U2_9FIRM</name>
<keyword evidence="1" id="KW-1133">Transmembrane helix</keyword>
<gene>
    <name evidence="2" type="ORF">D7024_13400</name>
</gene>
<dbReference type="RefSeq" id="WP_121452229.1">
    <property type="nucleotide sequence ID" value="NZ_RBWE01000001.1"/>
</dbReference>
<feature type="transmembrane region" description="Helical" evidence="1">
    <location>
        <begin position="39"/>
        <end position="61"/>
    </location>
</feature>
<evidence type="ECO:0000256" key="1">
    <source>
        <dbReference type="SAM" id="Phobius"/>
    </source>
</evidence>
<evidence type="ECO:0000313" key="2">
    <source>
        <dbReference type="EMBL" id="RKO67835.1"/>
    </source>
</evidence>
<feature type="transmembrane region" description="Helical" evidence="1">
    <location>
        <begin position="12"/>
        <end position="32"/>
    </location>
</feature>
<keyword evidence="1" id="KW-0472">Membrane</keyword>
<comment type="caution">
    <text evidence="2">The sequence shown here is derived from an EMBL/GenBank/DDBJ whole genome shotgun (WGS) entry which is preliminary data.</text>
</comment>
<keyword evidence="1" id="KW-0812">Transmembrane</keyword>
<keyword evidence="3" id="KW-1185">Reference proteome</keyword>
<accession>A0A494X3U2</accession>